<dbReference type="SMART" id="SM00490">
    <property type="entry name" value="HELICc"/>
    <property type="match status" value="1"/>
</dbReference>
<feature type="region of interest" description="Disordered" evidence="4">
    <location>
        <begin position="764"/>
        <end position="783"/>
    </location>
</feature>
<feature type="region of interest" description="Disordered" evidence="4">
    <location>
        <begin position="817"/>
        <end position="908"/>
    </location>
</feature>
<proteinExistence type="inferred from homology"/>
<feature type="region of interest" description="Disordered" evidence="4">
    <location>
        <begin position="112"/>
        <end position="162"/>
    </location>
</feature>
<comment type="similarity">
    <text evidence="1">Belongs to the helicase family. RecQ subfamily.</text>
</comment>
<feature type="non-terminal residue" evidence="6">
    <location>
        <position position="1"/>
    </location>
</feature>
<dbReference type="InterPro" id="IPR032284">
    <property type="entry name" value="RecQ_Zn-bd"/>
</dbReference>
<dbReference type="EMBL" id="AGNL01038047">
    <property type="protein sequence ID" value="EJK53310.1"/>
    <property type="molecule type" value="Genomic_DNA"/>
</dbReference>
<dbReference type="InterPro" id="IPR027417">
    <property type="entry name" value="P-loop_NTPase"/>
</dbReference>
<dbReference type="AlphaFoldDB" id="K0RJB3"/>
<reference evidence="6 7" key="1">
    <citation type="journal article" date="2012" name="Genome Biol.">
        <title>Genome and low-iron response of an oceanic diatom adapted to chronic iron limitation.</title>
        <authorList>
            <person name="Lommer M."/>
            <person name="Specht M."/>
            <person name="Roy A.S."/>
            <person name="Kraemer L."/>
            <person name="Andreson R."/>
            <person name="Gutowska M.A."/>
            <person name="Wolf J."/>
            <person name="Bergner S.V."/>
            <person name="Schilhabel M.B."/>
            <person name="Klostermeier U.C."/>
            <person name="Beiko R.G."/>
            <person name="Rosenstiel P."/>
            <person name="Hippler M."/>
            <person name="Laroche J."/>
        </authorList>
    </citation>
    <scope>NUCLEOTIDE SEQUENCE [LARGE SCALE GENOMIC DNA]</scope>
    <source>
        <strain evidence="6 7">CCMP1005</strain>
    </source>
</reference>
<feature type="compositionally biased region" description="Basic and acidic residues" evidence="4">
    <location>
        <begin position="881"/>
        <end position="908"/>
    </location>
</feature>
<evidence type="ECO:0000256" key="3">
    <source>
        <dbReference type="ARBA" id="ARBA00034808"/>
    </source>
</evidence>
<dbReference type="Gene3D" id="1.10.10.10">
    <property type="entry name" value="Winged helix-like DNA-binding domain superfamily/Winged helix DNA-binding domain"/>
    <property type="match status" value="1"/>
</dbReference>
<evidence type="ECO:0000256" key="4">
    <source>
        <dbReference type="SAM" id="MobiDB-lite"/>
    </source>
</evidence>
<evidence type="ECO:0000256" key="2">
    <source>
        <dbReference type="ARBA" id="ARBA00034617"/>
    </source>
</evidence>
<dbReference type="PANTHER" id="PTHR13710">
    <property type="entry name" value="DNA HELICASE RECQ FAMILY MEMBER"/>
    <property type="match status" value="1"/>
</dbReference>
<organism evidence="6 7">
    <name type="scientific">Thalassiosira oceanica</name>
    <name type="common">Marine diatom</name>
    <dbReference type="NCBI Taxonomy" id="159749"/>
    <lineage>
        <taxon>Eukaryota</taxon>
        <taxon>Sar</taxon>
        <taxon>Stramenopiles</taxon>
        <taxon>Ochrophyta</taxon>
        <taxon>Bacillariophyta</taxon>
        <taxon>Coscinodiscophyceae</taxon>
        <taxon>Thalassiosirophycidae</taxon>
        <taxon>Thalassiosirales</taxon>
        <taxon>Thalassiosiraceae</taxon>
        <taxon>Thalassiosira</taxon>
    </lineage>
</organism>
<dbReference type="GO" id="GO:0005634">
    <property type="term" value="C:nucleus"/>
    <property type="evidence" value="ECO:0007669"/>
    <property type="project" value="TreeGrafter"/>
</dbReference>
<protein>
    <recommendedName>
        <fullName evidence="3">DNA 3'-5' helicase</fullName>
        <ecNumber evidence="3">5.6.2.4</ecNumber>
    </recommendedName>
</protein>
<dbReference type="GO" id="GO:0009378">
    <property type="term" value="F:four-way junction helicase activity"/>
    <property type="evidence" value="ECO:0007669"/>
    <property type="project" value="TreeGrafter"/>
</dbReference>
<evidence type="ECO:0000259" key="5">
    <source>
        <dbReference type="PROSITE" id="PS51194"/>
    </source>
</evidence>
<keyword evidence="7" id="KW-1185">Reference proteome</keyword>
<dbReference type="GO" id="GO:0005737">
    <property type="term" value="C:cytoplasm"/>
    <property type="evidence" value="ECO:0007669"/>
    <property type="project" value="TreeGrafter"/>
</dbReference>
<dbReference type="eggNOG" id="KOG0351">
    <property type="taxonomic scope" value="Eukaryota"/>
</dbReference>
<feature type="region of interest" description="Disordered" evidence="4">
    <location>
        <begin position="47"/>
        <end position="95"/>
    </location>
</feature>
<feature type="region of interest" description="Disordered" evidence="4">
    <location>
        <begin position="294"/>
        <end position="314"/>
    </location>
</feature>
<name>K0RJB3_THAOC</name>
<accession>K0RJB3</accession>
<dbReference type="PROSITE" id="PS51194">
    <property type="entry name" value="HELICASE_CTER"/>
    <property type="match status" value="1"/>
</dbReference>
<dbReference type="OrthoDB" id="10261556at2759"/>
<comment type="catalytic activity">
    <reaction evidence="2">
        <text>Couples ATP hydrolysis with the unwinding of duplex DNA by translocating in the 3'-5' direction.</text>
        <dbReference type="EC" id="5.6.2.4"/>
    </reaction>
</comment>
<dbReference type="PANTHER" id="PTHR13710:SF120">
    <property type="entry name" value="BIFUNCTIONAL 3'-5' EXONUCLEASE_ATP-DEPENDENT HELICASE WRN"/>
    <property type="match status" value="1"/>
</dbReference>
<dbReference type="GO" id="GO:0005694">
    <property type="term" value="C:chromosome"/>
    <property type="evidence" value="ECO:0007669"/>
    <property type="project" value="TreeGrafter"/>
</dbReference>
<dbReference type="GO" id="GO:0043138">
    <property type="term" value="F:3'-5' DNA helicase activity"/>
    <property type="evidence" value="ECO:0007669"/>
    <property type="project" value="UniProtKB-EC"/>
</dbReference>
<evidence type="ECO:0000313" key="7">
    <source>
        <dbReference type="Proteomes" id="UP000266841"/>
    </source>
</evidence>
<dbReference type="GO" id="GO:0000724">
    <property type="term" value="P:double-strand break repair via homologous recombination"/>
    <property type="evidence" value="ECO:0007669"/>
    <property type="project" value="TreeGrafter"/>
</dbReference>
<dbReference type="InterPro" id="IPR036388">
    <property type="entry name" value="WH-like_DNA-bd_sf"/>
</dbReference>
<evidence type="ECO:0000313" key="6">
    <source>
        <dbReference type="EMBL" id="EJK53310.1"/>
    </source>
</evidence>
<dbReference type="Gene3D" id="3.40.50.300">
    <property type="entry name" value="P-loop containing nucleotide triphosphate hydrolases"/>
    <property type="match status" value="2"/>
</dbReference>
<feature type="compositionally biased region" description="Polar residues" evidence="4">
    <location>
        <begin position="80"/>
        <end position="95"/>
    </location>
</feature>
<feature type="compositionally biased region" description="Basic and acidic residues" evidence="4">
    <location>
        <begin position="824"/>
        <end position="833"/>
    </location>
</feature>
<feature type="domain" description="Helicase C-terminal" evidence="5">
    <location>
        <begin position="282"/>
        <end position="465"/>
    </location>
</feature>
<dbReference type="InterPro" id="IPR001650">
    <property type="entry name" value="Helicase_C-like"/>
</dbReference>
<dbReference type="Pfam" id="PF00271">
    <property type="entry name" value="Helicase_C"/>
    <property type="match status" value="1"/>
</dbReference>
<dbReference type="Proteomes" id="UP000266841">
    <property type="component" value="Unassembled WGS sequence"/>
</dbReference>
<feature type="compositionally biased region" description="Low complexity" evidence="4">
    <location>
        <begin position="149"/>
        <end position="162"/>
    </location>
</feature>
<sequence length="908" mass="98146">PSPEGEEGDIPASFRGEMERSLAAHFGHGTFRPGQLAVLHALLGGGAGGDATRASSGRPGEFRFSPLSSGPMMRLIPSPANASEQPENPAKTNKQNETQFQGGEVALLPAPTAAPEPHRRRRLPPHLTHAGPGLEAQRADGESRRDVPGIRPGRPGRRVPGARGRLQARLRDAREALPGGFRRASRGAAPEQAGGGHLPLRRGRVALVSSPSPSALAEGRILRDLLFAHKKYALRWISVSEWGHDFRPHFLEVGPTLRDDPVLSSVPILALTATAVPRVQADIARSLRLRPDAAVAGRASTGPTSVSPSVGVPATASRREVDEVSAAIAASVVREVLSASPPGSFDRARAEDAASARVRAYHAGLPLAERHDAHTDFLVGRASVVVATVAFGMGIDKPDIRRVVHWGGCKTVEEYYQQIGRAGRDGLTADCIMYADTKDFVRYEDDFYLGRLGPEARAATMRSLGALREYAMDTTGCRRASLLEFFDETPSFGRHCGTCDLCLTRERHGDDLTRDFQNLGARVLLFAILAVPDQAMTTVKKVLGGGAVEGYRYARGLDDGRVSRKIDQLKGLMKKKRPVAYYEELLPSLVGGGPYTVFSVTAKGRSAAVSGEIVLPVPQSVREQERLDEEKRLATLRDLESKGVSMDAIPQEEIDEGDGEAIRALKRWHSYVDSLSDRGLQDKVNAMDDLRGRIEGWRLDAAGRYRMAPGEVLQEHLLVSIAYAVANLAPGQVMTRESLIAAGVRSNGIDDLTSALGDWTDEYKAASPDGGKGDGASSPMRFDGDGAFVPSGPWRHSVYKPNKKTGKATWELSYDRFMGPQRDSPPDHRHDSAVGEAHSGVDGCRPPPNSSDAWEEARSLPPRGLVRAPGQGRVGRARALHGRDWTHRDGRSGHVRSRRGEVRDEGLP</sequence>
<dbReference type="SUPFAM" id="SSF52540">
    <property type="entry name" value="P-loop containing nucleoside triphosphate hydrolases"/>
    <property type="match status" value="1"/>
</dbReference>
<gene>
    <name evidence="6" type="ORF">THAOC_27276</name>
</gene>
<feature type="compositionally biased region" description="Basic and acidic residues" evidence="4">
    <location>
        <begin position="137"/>
        <end position="148"/>
    </location>
</feature>
<dbReference type="Pfam" id="PF16124">
    <property type="entry name" value="RecQ_Zn_bind"/>
    <property type="match status" value="1"/>
</dbReference>
<dbReference type="EC" id="5.6.2.4" evidence="3"/>
<evidence type="ECO:0000256" key="1">
    <source>
        <dbReference type="ARBA" id="ARBA00005446"/>
    </source>
</evidence>
<comment type="caution">
    <text evidence="6">The sequence shown here is derived from an EMBL/GenBank/DDBJ whole genome shotgun (WGS) entry which is preliminary data.</text>
</comment>